<feature type="domain" description="ABC3 transporter permease C-terminal" evidence="8">
    <location>
        <begin position="276"/>
        <end position="392"/>
    </location>
</feature>
<dbReference type="OMA" id="DFVITPW"/>
<dbReference type="PANTHER" id="PTHR43738:SF2">
    <property type="entry name" value="ABC TRANSPORTER PERMEASE"/>
    <property type="match status" value="1"/>
</dbReference>
<proteinExistence type="inferred from homology"/>
<dbReference type="Pfam" id="PF02687">
    <property type="entry name" value="FtsX"/>
    <property type="match status" value="1"/>
</dbReference>
<evidence type="ECO:0000313" key="10">
    <source>
        <dbReference type="EMBL" id="NMW87444.1"/>
    </source>
</evidence>
<evidence type="ECO:0000313" key="13">
    <source>
        <dbReference type="Proteomes" id="UP000553981"/>
    </source>
</evidence>
<keyword evidence="5 7" id="KW-0472">Membrane</keyword>
<accession>A0A2X2YET4</accession>
<protein>
    <submittedName>
        <fullName evidence="10">ABC transporter permease</fullName>
    </submittedName>
    <submittedName>
        <fullName evidence="11">Acidobacterial duplicated orphan permease</fullName>
    </submittedName>
</protein>
<dbReference type="Pfam" id="PF12704">
    <property type="entry name" value="MacB_PCD"/>
    <property type="match status" value="1"/>
</dbReference>
<dbReference type="EMBL" id="UASJ01000001">
    <property type="protein sequence ID" value="SQB64808.1"/>
    <property type="molecule type" value="Genomic_DNA"/>
</dbReference>
<evidence type="ECO:0000256" key="3">
    <source>
        <dbReference type="ARBA" id="ARBA00022692"/>
    </source>
</evidence>
<comment type="similarity">
    <text evidence="6">Belongs to the ABC-4 integral membrane protein family.</text>
</comment>
<evidence type="ECO:0000313" key="12">
    <source>
        <dbReference type="Proteomes" id="UP000250245"/>
    </source>
</evidence>
<sequence>MQSSQITWGKLPFRNLKYYRYRSLGLFLVAVLLSGITFAAGMVSLNLSQGLSSVKERLGADIMVVPSQFEQSAKDIYLCGGKPSGFLLQDDVADLVANVAGVERVTTQTYIASLMASCCEVRLQIIGIDPDTDFVIKPWIQATYSRGLQDGELVAGSKVQINAQGKIRLFNYEFPVSARLAPTGTNLDSSVFANLATTKILARQAEKVGHPVLPTDEIGHRVSAVMVKVKPGYAPEEVAQYISKSPQLEGLGFVSANGISSRLKEGVGHIVGALQIFLIIFWAVSLAVLVTVNWVSVMSRSKELGSLRIMGATKRMLTTMLLKENLLISVGGSILGLGFSAALMHPFGNAIQKALKQPYLQSDLWSQCSLAVLILVTVCLGAALASAVSAIRILQKETYKAVREGQ</sequence>
<feature type="transmembrane region" description="Helical" evidence="7">
    <location>
        <begin position="364"/>
        <end position="394"/>
    </location>
</feature>
<feature type="transmembrane region" description="Helical" evidence="7">
    <location>
        <begin position="325"/>
        <end position="344"/>
    </location>
</feature>
<organism evidence="11 12">
    <name type="scientific">Mobiluncus curtisii</name>
    <dbReference type="NCBI Taxonomy" id="2051"/>
    <lineage>
        <taxon>Bacteria</taxon>
        <taxon>Bacillati</taxon>
        <taxon>Actinomycetota</taxon>
        <taxon>Actinomycetes</taxon>
        <taxon>Actinomycetales</taxon>
        <taxon>Actinomycetaceae</taxon>
        <taxon>Mobiluncus</taxon>
    </lineage>
</organism>
<gene>
    <name evidence="10" type="ORF">HHJ67_06710</name>
    <name evidence="11" type="ORF">NCTC11820_01162</name>
</gene>
<evidence type="ECO:0000256" key="5">
    <source>
        <dbReference type="ARBA" id="ARBA00023136"/>
    </source>
</evidence>
<evidence type="ECO:0000256" key="1">
    <source>
        <dbReference type="ARBA" id="ARBA00004651"/>
    </source>
</evidence>
<evidence type="ECO:0000256" key="4">
    <source>
        <dbReference type="ARBA" id="ARBA00022989"/>
    </source>
</evidence>
<dbReference type="EMBL" id="JABCUI010000003">
    <property type="protein sequence ID" value="NMW87444.1"/>
    <property type="molecule type" value="Genomic_DNA"/>
</dbReference>
<dbReference type="GO" id="GO:0005886">
    <property type="term" value="C:plasma membrane"/>
    <property type="evidence" value="ECO:0007669"/>
    <property type="project" value="UniProtKB-SubCell"/>
</dbReference>
<feature type="domain" description="MacB-like periplasmic core" evidence="9">
    <location>
        <begin position="35"/>
        <end position="243"/>
    </location>
</feature>
<name>A0A2X2YET4_9ACTO</name>
<evidence type="ECO:0000259" key="9">
    <source>
        <dbReference type="Pfam" id="PF12704"/>
    </source>
</evidence>
<dbReference type="RefSeq" id="WP_004007053.1">
    <property type="nucleotide sequence ID" value="NZ_CP068112.1"/>
</dbReference>
<dbReference type="GeneID" id="55565544"/>
<feature type="transmembrane region" description="Helical" evidence="7">
    <location>
        <begin position="270"/>
        <end position="295"/>
    </location>
</feature>
<evidence type="ECO:0000259" key="8">
    <source>
        <dbReference type="Pfam" id="PF02687"/>
    </source>
</evidence>
<dbReference type="Proteomes" id="UP000250245">
    <property type="component" value="Unassembled WGS sequence"/>
</dbReference>
<evidence type="ECO:0000256" key="6">
    <source>
        <dbReference type="ARBA" id="ARBA00038076"/>
    </source>
</evidence>
<dbReference type="InterPro" id="IPR003838">
    <property type="entry name" value="ABC3_permease_C"/>
</dbReference>
<keyword evidence="4 7" id="KW-1133">Transmembrane helix</keyword>
<evidence type="ECO:0000256" key="7">
    <source>
        <dbReference type="SAM" id="Phobius"/>
    </source>
</evidence>
<evidence type="ECO:0000256" key="2">
    <source>
        <dbReference type="ARBA" id="ARBA00022475"/>
    </source>
</evidence>
<dbReference type="PANTHER" id="PTHR43738">
    <property type="entry name" value="ABC TRANSPORTER, MEMBRANE PROTEIN"/>
    <property type="match status" value="1"/>
</dbReference>
<comment type="subcellular location">
    <subcellularLocation>
        <location evidence="1">Cell membrane</location>
        <topology evidence="1">Multi-pass membrane protein</topology>
    </subcellularLocation>
</comment>
<dbReference type="InterPro" id="IPR025857">
    <property type="entry name" value="MacB_PCD"/>
</dbReference>
<keyword evidence="3 7" id="KW-0812">Transmembrane</keyword>
<reference evidence="10 13" key="2">
    <citation type="submission" date="2020-04" db="EMBL/GenBank/DDBJ databases">
        <title>Antimicrobial susceptibility and clonality of vaginal-derived multi-drug resistant Mobiluncus isolates in China.</title>
        <authorList>
            <person name="Zhang X."/>
        </authorList>
    </citation>
    <scope>NUCLEOTIDE SEQUENCE [LARGE SCALE GENOMIC DNA]</scope>
    <source>
        <strain evidence="10 13">19</strain>
    </source>
</reference>
<dbReference type="AlphaFoldDB" id="A0A2X2YET4"/>
<keyword evidence="2" id="KW-1003">Cell membrane</keyword>
<dbReference type="Proteomes" id="UP000553981">
    <property type="component" value="Unassembled WGS sequence"/>
</dbReference>
<evidence type="ECO:0000313" key="11">
    <source>
        <dbReference type="EMBL" id="SQB64808.1"/>
    </source>
</evidence>
<dbReference type="InterPro" id="IPR051125">
    <property type="entry name" value="ABC-4/HrtB_transporter"/>
</dbReference>
<reference evidence="11 12" key="1">
    <citation type="submission" date="2018-06" db="EMBL/GenBank/DDBJ databases">
        <authorList>
            <consortium name="Pathogen Informatics"/>
            <person name="Doyle S."/>
        </authorList>
    </citation>
    <scope>NUCLEOTIDE SEQUENCE [LARGE SCALE GENOMIC DNA]</scope>
    <source>
        <strain evidence="11 12">NCTC11820</strain>
    </source>
</reference>